<comment type="caution">
    <text evidence="4">The sequence shown here is derived from an EMBL/GenBank/DDBJ whole genome shotgun (WGS) entry which is preliminary data.</text>
</comment>
<protein>
    <submittedName>
        <fullName evidence="4">Precorrin-6A reductase</fullName>
    </submittedName>
</protein>
<evidence type="ECO:0000313" key="4">
    <source>
        <dbReference type="EMBL" id="GFH00913.1"/>
    </source>
</evidence>
<accession>A0A7I9ZJ99</accession>
<reference evidence="4 5" key="1">
    <citation type="journal article" date="2019" name="Emerg. Microbes Infect.">
        <title>Comprehensive subspecies identification of 175 nontuberculous mycobacteria species based on 7547 genomic profiles.</title>
        <authorList>
            <person name="Matsumoto Y."/>
            <person name="Kinjo T."/>
            <person name="Motooka D."/>
            <person name="Nabeya D."/>
            <person name="Jung N."/>
            <person name="Uechi K."/>
            <person name="Horii T."/>
            <person name="Iida T."/>
            <person name="Fujita J."/>
            <person name="Nakamura S."/>
        </authorList>
    </citation>
    <scope>NUCLEOTIDE SEQUENCE [LARGE SCALE GENOMIC DNA]</scope>
    <source>
        <strain evidence="4 5">JCM 30996</strain>
    </source>
</reference>
<dbReference type="GO" id="GO:0009236">
    <property type="term" value="P:cobalamin biosynthetic process"/>
    <property type="evidence" value="ECO:0007669"/>
    <property type="project" value="UniProtKB-UniPathway"/>
</dbReference>
<evidence type="ECO:0000256" key="3">
    <source>
        <dbReference type="ARBA" id="ARBA00023002"/>
    </source>
</evidence>
<keyword evidence="2" id="KW-0169">Cobalamin biosynthesis</keyword>
<evidence type="ECO:0000313" key="5">
    <source>
        <dbReference type="Proteomes" id="UP000465304"/>
    </source>
</evidence>
<dbReference type="Proteomes" id="UP000465304">
    <property type="component" value="Unassembled WGS sequence"/>
</dbReference>
<dbReference type="PANTHER" id="PTHR36925:SF1">
    <property type="entry name" value="COBALT-PRECORRIN-6A REDUCTASE"/>
    <property type="match status" value="1"/>
</dbReference>
<gene>
    <name evidence="4" type="ORF">MHIP_13960</name>
</gene>
<dbReference type="PROSITE" id="PS51014">
    <property type="entry name" value="COBK_CBIJ"/>
    <property type="match status" value="1"/>
</dbReference>
<dbReference type="InterPro" id="IPR003723">
    <property type="entry name" value="Precorrin-6x_reduct"/>
</dbReference>
<dbReference type="RefSeq" id="WP_163887792.1">
    <property type="nucleotide sequence ID" value="NZ_BLLB01000002.1"/>
</dbReference>
<keyword evidence="3" id="KW-0560">Oxidoreductase</keyword>
<sequence length="247" mass="26645">MTKVLLLGGTSEARALAELLTAAGIKVTTSLAGRVADPRLPVGAVRIGGFGGVDGMRSALTDYDAVVDATHPFARNISANAAAACGTAKPLLRLERPGWRDRAQPSWHWVDSHEEAAAVAARLGDRPFLTVGRQEINRFVPDLREHSVLARVVDVPEIPLPATWRLLTSRGPYQLPGELALMRDHHADVLITKDSGGEHTWPKMAAAEQLRVPVVIVARPPRLPGIRAVHDVDEAVDWVRGLNTMTG</sequence>
<dbReference type="AlphaFoldDB" id="A0A7I9ZJ99"/>
<organism evidence="4 5">
    <name type="scientific">Mycolicibacterium hippocampi</name>
    <dbReference type="NCBI Taxonomy" id="659824"/>
    <lineage>
        <taxon>Bacteria</taxon>
        <taxon>Bacillati</taxon>
        <taxon>Actinomycetota</taxon>
        <taxon>Actinomycetes</taxon>
        <taxon>Mycobacteriales</taxon>
        <taxon>Mycobacteriaceae</taxon>
        <taxon>Mycolicibacterium</taxon>
    </lineage>
</organism>
<dbReference type="GO" id="GO:0016994">
    <property type="term" value="F:precorrin-6A reductase activity"/>
    <property type="evidence" value="ECO:0007669"/>
    <property type="project" value="InterPro"/>
</dbReference>
<dbReference type="NCBIfam" id="NF005968">
    <property type="entry name" value="PRK08057.1-2"/>
    <property type="match status" value="1"/>
</dbReference>
<name>A0A7I9ZJ99_9MYCO</name>
<evidence type="ECO:0000256" key="2">
    <source>
        <dbReference type="ARBA" id="ARBA00022573"/>
    </source>
</evidence>
<dbReference type="NCBIfam" id="TIGR00715">
    <property type="entry name" value="precor6x_red"/>
    <property type="match status" value="1"/>
</dbReference>
<keyword evidence="5" id="KW-1185">Reference proteome</keyword>
<proteinExistence type="predicted"/>
<dbReference type="Pfam" id="PF02571">
    <property type="entry name" value="CbiJ"/>
    <property type="match status" value="1"/>
</dbReference>
<dbReference type="UniPathway" id="UPA00148"/>
<dbReference type="EMBL" id="BLLB01000002">
    <property type="protein sequence ID" value="GFH00913.1"/>
    <property type="molecule type" value="Genomic_DNA"/>
</dbReference>
<evidence type="ECO:0000256" key="1">
    <source>
        <dbReference type="ARBA" id="ARBA00004953"/>
    </source>
</evidence>
<dbReference type="PANTHER" id="PTHR36925">
    <property type="entry name" value="COBALT-PRECORRIN-6A REDUCTASE"/>
    <property type="match status" value="1"/>
</dbReference>
<comment type="pathway">
    <text evidence="1">Cofactor biosynthesis; adenosylcobalamin biosynthesis.</text>
</comment>